<evidence type="ECO:0000256" key="1">
    <source>
        <dbReference type="ARBA" id="ARBA00023054"/>
    </source>
</evidence>
<dbReference type="InterPro" id="IPR005381">
    <property type="entry name" value="Znf-XS_domain"/>
</dbReference>
<evidence type="ECO:0000313" key="8">
    <source>
        <dbReference type="Proteomes" id="UP000594261"/>
    </source>
</evidence>
<reference evidence="8" key="1">
    <citation type="journal article" date="2016" name="G3 (Bethesda)">
        <title>First Draft Assembly and Annotation of the Genome of a California Endemic Oak Quercus lobata Nee (Fagaceae).</title>
        <authorList>
            <person name="Sork V.L."/>
            <person name="Fitz-Gibbon S.T."/>
            <person name="Puiu D."/>
            <person name="Crepeau M."/>
            <person name="Gugger P.F."/>
            <person name="Sherman R."/>
            <person name="Stevens K."/>
            <person name="Langley C.H."/>
            <person name="Pellegrini M."/>
            <person name="Salzberg S.L."/>
        </authorList>
    </citation>
    <scope>NUCLEOTIDE SEQUENCE [LARGE SCALE GENOMIC DNA]</scope>
    <source>
        <strain evidence="8">cv. SW786</strain>
    </source>
</reference>
<sequence>MGSSSEQSDLSDSEIEYYLEKPYKQLKAGNYIIQNPNATFRCPFCGKKKQEYRYHELLQHASGVGAGSANRRSAKNKAKHLALARYLKENLVDDSHSTLSKAEPGHVIEQLKQDELFVWPWKGIVANILRQQKHERVVNESVHWLRKFIQYQPVEAQVLCSVQDISGYVILDFGKGWSGLSNVRKFDKDFQAVQHGKKDWDAWKEYPGSDLYGWCASADDYHLKGPVGDYLREKAELKTVADVMKESTEETNTTVVNLAKELDITNNNLNEMELKYNETSMSVSKMMEENDRLHQVYNGELERMQRLAQDNARRIIEETEKLKYELECKRMKLDKWSQQLTEQEALTVSERQKLEEEKKRKNEVLHLASLSHVEASSSVLRLLDEQQREKKAALDTMLNLERELASKQKLQLDIEELRGQLKVMECMGGENDKAVKKKMEEMEEELKEKVEELQDVEALNQTLIVKEREINDQLQEARREMIAGLSGLLSGYTTIGIKRLGEINVKPFQKVCKKRYPGDGALEKSAILCSKWQEYIQNTGWYPFKVIEIDGNKAKEIIDEEDEKLSKLRKEWGEEVYMAVVTALTEMNEHNPSGRYVIPELWNFKKQRKATLKEVIAYILERTSKKPRRSGSVGLRINLPTNPISSCLASANQKGWGYQPKCSVGVDSWITVPSISLIKDVKGGDEVEIEQVRGKDLLDLLRVTSIG</sequence>
<accession>A0A7N2L2B2</accession>
<dbReference type="Pfam" id="PF03470">
    <property type="entry name" value="zf-XS"/>
    <property type="match status" value="1"/>
</dbReference>
<dbReference type="PANTHER" id="PTHR21596">
    <property type="entry name" value="RIBONUCLEASE P SUBUNIT P38"/>
    <property type="match status" value="1"/>
</dbReference>
<dbReference type="Gene3D" id="3.30.70.2890">
    <property type="entry name" value="XS domain"/>
    <property type="match status" value="1"/>
</dbReference>
<feature type="domain" description="XS" evidence="4">
    <location>
        <begin position="114"/>
        <end position="222"/>
    </location>
</feature>
<proteinExistence type="predicted"/>
<keyword evidence="8" id="KW-1185">Reference proteome</keyword>
<dbReference type="InterPro" id="IPR005380">
    <property type="entry name" value="XS_domain"/>
</dbReference>
<feature type="coiled-coil region" evidence="3">
    <location>
        <begin position="383"/>
        <end position="480"/>
    </location>
</feature>
<dbReference type="AlphaFoldDB" id="A0A7N2L2B2"/>
<evidence type="ECO:0000313" key="7">
    <source>
        <dbReference type="EnsemblPlants" id="QL02p092724:mrna"/>
    </source>
</evidence>
<dbReference type="InParanoid" id="A0A7N2L2B2"/>
<feature type="domain" description="Zinc finger-XS" evidence="6">
    <location>
        <begin position="42"/>
        <end position="84"/>
    </location>
</feature>
<keyword evidence="2" id="KW-0943">RNA-mediated gene silencing</keyword>
<dbReference type="InterPro" id="IPR005379">
    <property type="entry name" value="FDM1-5/IDN2_XH"/>
</dbReference>
<evidence type="ECO:0000256" key="3">
    <source>
        <dbReference type="SAM" id="Coils"/>
    </source>
</evidence>
<reference evidence="7" key="2">
    <citation type="submission" date="2021-01" db="UniProtKB">
        <authorList>
            <consortium name="EnsemblPlants"/>
        </authorList>
    </citation>
    <scope>IDENTIFICATION</scope>
</reference>
<evidence type="ECO:0000259" key="5">
    <source>
        <dbReference type="Pfam" id="PF03469"/>
    </source>
</evidence>
<evidence type="ECO:0000256" key="2">
    <source>
        <dbReference type="ARBA" id="ARBA00023158"/>
    </source>
</evidence>
<dbReference type="InterPro" id="IPR045177">
    <property type="entry name" value="FDM1-5/IDN2"/>
</dbReference>
<evidence type="ECO:0008006" key="9">
    <source>
        <dbReference type="Google" id="ProtNLM"/>
    </source>
</evidence>
<dbReference type="EnsemblPlants" id="QL02p092724:mrna">
    <property type="protein sequence ID" value="QL02p092724:mrna"/>
    <property type="gene ID" value="QL02p092724"/>
</dbReference>
<dbReference type="Proteomes" id="UP000594261">
    <property type="component" value="Chromosome 2"/>
</dbReference>
<feature type="domain" description="Factor of DNA methylation 1-5/IDN2" evidence="5">
    <location>
        <begin position="498"/>
        <end position="626"/>
    </location>
</feature>
<organism evidence="7 8">
    <name type="scientific">Quercus lobata</name>
    <name type="common">Valley oak</name>
    <dbReference type="NCBI Taxonomy" id="97700"/>
    <lineage>
        <taxon>Eukaryota</taxon>
        <taxon>Viridiplantae</taxon>
        <taxon>Streptophyta</taxon>
        <taxon>Embryophyta</taxon>
        <taxon>Tracheophyta</taxon>
        <taxon>Spermatophyta</taxon>
        <taxon>Magnoliopsida</taxon>
        <taxon>eudicotyledons</taxon>
        <taxon>Gunneridae</taxon>
        <taxon>Pentapetalae</taxon>
        <taxon>rosids</taxon>
        <taxon>fabids</taxon>
        <taxon>Fagales</taxon>
        <taxon>Fagaceae</taxon>
        <taxon>Quercus</taxon>
    </lineage>
</organism>
<keyword evidence="1 3" id="KW-0175">Coiled coil</keyword>
<dbReference type="PANTHER" id="PTHR21596:SF3">
    <property type="entry name" value="FACTOR OF DNA METHYLATION 1-RELATED"/>
    <property type="match status" value="1"/>
</dbReference>
<protein>
    <recommendedName>
        <fullName evidence="9">XH/XS domain-containing protein</fullName>
    </recommendedName>
</protein>
<dbReference type="Gramene" id="QL02p092724:mrna">
    <property type="protein sequence ID" value="QL02p092724:mrna"/>
    <property type="gene ID" value="QL02p092724"/>
</dbReference>
<dbReference type="Pfam" id="PF03469">
    <property type="entry name" value="XH"/>
    <property type="match status" value="1"/>
</dbReference>
<evidence type="ECO:0000259" key="4">
    <source>
        <dbReference type="Pfam" id="PF03468"/>
    </source>
</evidence>
<dbReference type="GO" id="GO:0080188">
    <property type="term" value="P:gene silencing by siRNA-directed DNA methylation"/>
    <property type="evidence" value="ECO:0007669"/>
    <property type="project" value="InterPro"/>
</dbReference>
<name>A0A7N2L2B2_QUELO</name>
<evidence type="ECO:0000259" key="6">
    <source>
        <dbReference type="Pfam" id="PF03470"/>
    </source>
</evidence>
<dbReference type="InterPro" id="IPR038588">
    <property type="entry name" value="XS_domain_sf"/>
</dbReference>
<dbReference type="Pfam" id="PF03468">
    <property type="entry name" value="XS"/>
    <property type="match status" value="1"/>
</dbReference>